<dbReference type="OrthoDB" id="10772at2157"/>
<dbReference type="InterPro" id="IPR044992">
    <property type="entry name" value="ChyE-like"/>
</dbReference>
<dbReference type="RefSeq" id="WP_147661457.1">
    <property type="nucleotide sequence ID" value="NZ_CP042905.2"/>
</dbReference>
<reference evidence="2 3" key="1">
    <citation type="journal article" date="2020" name="Nature">
        <title>Isolation of an archaeon at the prokaryote-eukaryote interface.</title>
        <authorList>
            <person name="Imachi H."/>
            <person name="Nobu M.K."/>
            <person name="Nakahara N."/>
            <person name="Morono Y."/>
            <person name="Ogawara M."/>
            <person name="Takaki Y."/>
            <person name="Takano Y."/>
            <person name="Uematsu K."/>
            <person name="Ikuta T."/>
            <person name="Ito M."/>
            <person name="Matsui Y."/>
            <person name="Miyazaki M."/>
            <person name="Murata K."/>
            <person name="Saito Y."/>
            <person name="Sakai S."/>
            <person name="Song C."/>
            <person name="Tasumi E."/>
            <person name="Yamanaka Y."/>
            <person name="Yamaguchi T."/>
            <person name="Kamagata Y."/>
            <person name="Tamaki H."/>
            <person name="Takai K."/>
        </authorList>
    </citation>
    <scope>NUCLEOTIDE SEQUENCE [LARGE SCALE GENOMIC DNA]</scope>
    <source>
        <strain evidence="2 3">MK-D1</strain>
    </source>
</reference>
<gene>
    <name evidence="2" type="ORF">DSAG12_00318</name>
</gene>
<evidence type="ECO:0000313" key="3">
    <source>
        <dbReference type="Proteomes" id="UP000321408"/>
    </source>
</evidence>
<evidence type="ECO:0000259" key="1">
    <source>
        <dbReference type="Pfam" id="PF00117"/>
    </source>
</evidence>
<proteinExistence type="predicted"/>
<evidence type="ECO:0000313" key="2">
    <source>
        <dbReference type="EMBL" id="QEE14505.1"/>
    </source>
</evidence>
<dbReference type="EMBL" id="CP042905">
    <property type="protein sequence ID" value="QEE14505.1"/>
    <property type="molecule type" value="Genomic_DNA"/>
</dbReference>
<dbReference type="Proteomes" id="UP000321408">
    <property type="component" value="Chromosome"/>
</dbReference>
<dbReference type="PANTHER" id="PTHR42695:SF5">
    <property type="entry name" value="GLUTAMINE AMIDOTRANSFERASE YLR126C-RELATED"/>
    <property type="match status" value="1"/>
</dbReference>
<dbReference type="PANTHER" id="PTHR42695">
    <property type="entry name" value="GLUTAMINE AMIDOTRANSFERASE YLR126C-RELATED"/>
    <property type="match status" value="1"/>
</dbReference>
<organism evidence="2 3">
    <name type="scientific">Promethearchaeum syntrophicum</name>
    <dbReference type="NCBI Taxonomy" id="2594042"/>
    <lineage>
        <taxon>Archaea</taxon>
        <taxon>Promethearchaeati</taxon>
        <taxon>Promethearchaeota</taxon>
        <taxon>Promethearchaeia</taxon>
        <taxon>Promethearchaeales</taxon>
        <taxon>Promethearchaeaceae</taxon>
        <taxon>Promethearchaeum</taxon>
    </lineage>
</organism>
<accession>A0A5B9D677</accession>
<keyword evidence="3" id="KW-1185">Reference proteome</keyword>
<dbReference type="InterPro" id="IPR017926">
    <property type="entry name" value="GATASE"/>
</dbReference>
<dbReference type="PROSITE" id="PS51273">
    <property type="entry name" value="GATASE_TYPE_1"/>
    <property type="match status" value="1"/>
</dbReference>
<name>A0A5B9D677_9ARCH</name>
<dbReference type="Pfam" id="PF00117">
    <property type="entry name" value="GATase"/>
    <property type="match status" value="1"/>
</dbReference>
<dbReference type="GeneID" id="41328320"/>
<dbReference type="GO" id="GO:0005829">
    <property type="term" value="C:cytosol"/>
    <property type="evidence" value="ECO:0007669"/>
    <property type="project" value="TreeGrafter"/>
</dbReference>
<dbReference type="InterPro" id="IPR029062">
    <property type="entry name" value="Class_I_gatase-like"/>
</dbReference>
<dbReference type="AlphaFoldDB" id="A0A5B9D677"/>
<dbReference type="SUPFAM" id="SSF52317">
    <property type="entry name" value="Class I glutamine amidotransferase-like"/>
    <property type="match status" value="1"/>
</dbReference>
<sequence>MKMKKLVIINNYKDDIPSYRKNSIILAFNALKWLKYEFIHFTDLKNKDIYENVLKSDGIILSGSRLYLSTIEDQKKMENVLRLIQEFNKPLLGICFGHHLIGHLFGFKIDYLDSIDSESDKIISLDFNPPLLEYKSMNVHENHKQEIKFAEGFEEIFDLYASSEECKIQAIKHKNRPIYGVQFHPETSAREDVKKQGIEFLQKFASLM</sequence>
<dbReference type="GO" id="GO:0003922">
    <property type="term" value="F:GMP synthase (glutamine-hydrolyzing) activity"/>
    <property type="evidence" value="ECO:0007669"/>
    <property type="project" value="UniProtKB-EC"/>
</dbReference>
<protein>
    <submittedName>
        <fullName evidence="2">Gamma-glutamyl-gamma-aminobutyrate hydrolase family protein</fullName>
    </submittedName>
</protein>
<reference evidence="2 3" key="2">
    <citation type="journal article" date="2024" name="Int. J. Syst. Evol. Microbiol.">
        <title>Promethearchaeum syntrophicum gen. nov., sp. nov., an anaerobic, obligately syntrophic archaeon, the first isolate of the lineage 'Asgard' archaea, and proposal of the new archaeal phylum Promethearchaeota phyl. nov. and kingdom Promethearchaeati regn. nov.</title>
        <authorList>
            <person name="Imachi H."/>
            <person name="Nobu M.K."/>
            <person name="Kato S."/>
            <person name="Takaki Y."/>
            <person name="Miyazaki M."/>
            <person name="Miyata M."/>
            <person name="Ogawara M."/>
            <person name="Saito Y."/>
            <person name="Sakai S."/>
            <person name="Tahara Y.O."/>
            <person name="Takano Y."/>
            <person name="Tasumi E."/>
            <person name="Uematsu K."/>
            <person name="Yoshimura T."/>
            <person name="Itoh T."/>
            <person name="Ohkuma M."/>
            <person name="Takai K."/>
        </authorList>
    </citation>
    <scope>NUCLEOTIDE SEQUENCE [LARGE SCALE GENOMIC DNA]</scope>
    <source>
        <strain evidence="2 3">MK-D1</strain>
    </source>
</reference>
<feature type="domain" description="Glutamine amidotransferase" evidence="1">
    <location>
        <begin position="36"/>
        <end position="192"/>
    </location>
</feature>
<dbReference type="Gene3D" id="3.40.50.880">
    <property type="match status" value="1"/>
</dbReference>
<keyword evidence="2" id="KW-0378">Hydrolase</keyword>
<dbReference type="KEGG" id="psyt:DSAG12_00318"/>